<protein>
    <submittedName>
        <fullName evidence="3">Putative secreted protein</fullName>
    </submittedName>
</protein>
<proteinExistence type="predicted"/>
<organism evidence="3">
    <name type="scientific">Anopheles triannulatus</name>
    <dbReference type="NCBI Taxonomy" id="58253"/>
    <lineage>
        <taxon>Eukaryota</taxon>
        <taxon>Metazoa</taxon>
        <taxon>Ecdysozoa</taxon>
        <taxon>Arthropoda</taxon>
        <taxon>Hexapoda</taxon>
        <taxon>Insecta</taxon>
        <taxon>Pterygota</taxon>
        <taxon>Neoptera</taxon>
        <taxon>Endopterygota</taxon>
        <taxon>Diptera</taxon>
        <taxon>Nematocera</taxon>
        <taxon>Culicoidea</taxon>
        <taxon>Culicidae</taxon>
        <taxon>Anophelinae</taxon>
        <taxon>Anopheles</taxon>
    </lineage>
</organism>
<dbReference type="EMBL" id="GGFK01014376">
    <property type="protein sequence ID" value="MBW47697.1"/>
    <property type="molecule type" value="Transcribed_RNA"/>
</dbReference>
<feature type="compositionally biased region" description="Basic and acidic residues" evidence="1">
    <location>
        <begin position="100"/>
        <end position="133"/>
    </location>
</feature>
<evidence type="ECO:0000256" key="1">
    <source>
        <dbReference type="SAM" id="MobiDB-lite"/>
    </source>
</evidence>
<keyword evidence="2" id="KW-0732">Signal</keyword>
<feature type="region of interest" description="Disordered" evidence="1">
    <location>
        <begin position="97"/>
        <end position="133"/>
    </location>
</feature>
<accession>A0A2M4B3T3</accession>
<sequence>MCALAALAARTLAVAWWLAGSASGNEQPMNNIRKFYMTDIELITQVAAKPDRAVEWGSIALGGSKKGKIIRQNVALTKLILKAQGSGRAGRGDLVYSNRARAERSQERGGRWREVRHDKNKCKRSEVRNGNEY</sequence>
<reference evidence="3" key="1">
    <citation type="submission" date="2018-01" db="EMBL/GenBank/DDBJ databases">
        <title>An insight into the sialome of Amazonian anophelines.</title>
        <authorList>
            <person name="Ribeiro J.M."/>
            <person name="Scarpassa V."/>
            <person name="Calvo E."/>
        </authorList>
    </citation>
    <scope>NUCLEOTIDE SEQUENCE</scope>
    <source>
        <tissue evidence="3">Salivary glands</tissue>
    </source>
</reference>
<dbReference type="AlphaFoldDB" id="A0A2M4B3T3"/>
<feature type="signal peptide" evidence="2">
    <location>
        <begin position="1"/>
        <end position="24"/>
    </location>
</feature>
<name>A0A2M4B3T3_9DIPT</name>
<evidence type="ECO:0000313" key="3">
    <source>
        <dbReference type="EMBL" id="MBW47697.1"/>
    </source>
</evidence>
<feature type="chain" id="PRO_5014992714" evidence="2">
    <location>
        <begin position="25"/>
        <end position="133"/>
    </location>
</feature>
<evidence type="ECO:0000256" key="2">
    <source>
        <dbReference type="SAM" id="SignalP"/>
    </source>
</evidence>